<feature type="compositionally biased region" description="Low complexity" evidence="1">
    <location>
        <begin position="474"/>
        <end position="483"/>
    </location>
</feature>
<comment type="caution">
    <text evidence="2">The sequence shown here is derived from an EMBL/GenBank/DDBJ whole genome shotgun (WGS) entry which is preliminary data.</text>
</comment>
<evidence type="ECO:0000256" key="1">
    <source>
        <dbReference type="SAM" id="MobiDB-lite"/>
    </source>
</evidence>
<reference evidence="2" key="1">
    <citation type="submission" date="2021-04" db="EMBL/GenBank/DDBJ databases">
        <authorList>
            <person name="Chebbi M.A.C M."/>
        </authorList>
    </citation>
    <scope>NUCLEOTIDE SEQUENCE</scope>
</reference>
<dbReference type="AlphaFoldDB" id="A0A8J2MTN3"/>
<evidence type="ECO:0000313" key="2">
    <source>
        <dbReference type="EMBL" id="CAG5095088.1"/>
    </source>
</evidence>
<dbReference type="EMBL" id="CAJNRD030001121">
    <property type="protein sequence ID" value="CAG5095088.1"/>
    <property type="molecule type" value="Genomic_DNA"/>
</dbReference>
<feature type="region of interest" description="Disordered" evidence="1">
    <location>
        <begin position="448"/>
        <end position="502"/>
    </location>
</feature>
<sequence>MPYDESKYFTPTKPRAEWIRTLYLTPPLPATPPPSPACWQSPKCQTQLQYSPVASPSMSYCHSQCLQRQNTPVMPSSPGYHAGQYNQAQKIKMSPSSAGYYAGEYNTLASLNSNYQHYGLCWDQYQNSMVQSPSPAYEHNLPCLQQQSALRSSPNLNYQNTLHSSYDHQYAGTQSPGMTSSYWSAHQNLYQWPNPAPPATTGCEYAHQYPLQCKSSPKIPVDSPAQHEPQVNTLITPVSSIQDLDKIIQDFEMGYSSPRKKDNVSPVGAGKFVKKMNSSTQKSFNEIFTSRKSGEKTISSINNHQQKPINRCLNDTFILDDNDNLDMEVETEVQPQFEPDPDPDPEPQPQPQPQPQYKIQVQDSIPIYMDTEVVLRRKRASEPPARSDSFQMPSAPKIVAAKLKTPIEFDDDTEIEWIPVTNQKLPRKNSFKKLLTLLTGKKNPMKGSKFFCNLNKSNTETKSPQRDSGYVEKSSSSSSSLSSQGSTKAPKQHSNLSSFHQPSENHIQNWLGLPSEKNNNNNNMIADDKLINKNQIVFEELGRGDVRVSLGPLYPARSKNIFTDIKRKLKENSMRSGTSNPPKVSKKSKDLINSSIFSNTFKIPLTSSKYLKSSSSSLKSKSSRNSLVEQDLDDSYKSFDEAISPPELPSPIWEFPSSNNSNSTYNLKNDWSQSEPQLFSVMLSETHRYTMPDCGYDDMIYDVPRSNGPGRPKSSIYEEALSVKRRTESFDSSSITATDNYFVQQIEEPSIDLRPKVLSSQQILTSMALDETNQLRAPYLVNSLKISR</sequence>
<protein>
    <submittedName>
        <fullName evidence="2">Uncharacterized protein</fullName>
    </submittedName>
</protein>
<proteinExistence type="predicted"/>
<accession>A0A8J2MTN3</accession>
<name>A0A8J2MTN3_COTCN</name>
<dbReference type="Proteomes" id="UP000786811">
    <property type="component" value="Unassembled WGS sequence"/>
</dbReference>
<feature type="compositionally biased region" description="Polar residues" evidence="1">
    <location>
        <begin position="484"/>
        <end position="502"/>
    </location>
</feature>
<keyword evidence="3" id="KW-1185">Reference proteome</keyword>
<organism evidence="2 3">
    <name type="scientific">Cotesia congregata</name>
    <name type="common">Parasitoid wasp</name>
    <name type="synonym">Apanteles congregatus</name>
    <dbReference type="NCBI Taxonomy" id="51543"/>
    <lineage>
        <taxon>Eukaryota</taxon>
        <taxon>Metazoa</taxon>
        <taxon>Ecdysozoa</taxon>
        <taxon>Arthropoda</taxon>
        <taxon>Hexapoda</taxon>
        <taxon>Insecta</taxon>
        <taxon>Pterygota</taxon>
        <taxon>Neoptera</taxon>
        <taxon>Endopterygota</taxon>
        <taxon>Hymenoptera</taxon>
        <taxon>Apocrita</taxon>
        <taxon>Ichneumonoidea</taxon>
        <taxon>Braconidae</taxon>
        <taxon>Microgastrinae</taxon>
        <taxon>Cotesia</taxon>
    </lineage>
</organism>
<feature type="region of interest" description="Disordered" evidence="1">
    <location>
        <begin position="331"/>
        <end position="362"/>
    </location>
</feature>
<dbReference type="OrthoDB" id="7687255at2759"/>
<gene>
    <name evidence="2" type="ORF">HICCMSTLAB_LOCUS7534</name>
</gene>
<evidence type="ECO:0000313" key="3">
    <source>
        <dbReference type="Proteomes" id="UP000786811"/>
    </source>
</evidence>